<proteinExistence type="predicted"/>
<accession>A0ABS3BEU1</accession>
<dbReference type="InterPro" id="IPR025202">
    <property type="entry name" value="PLD-like_dom"/>
</dbReference>
<keyword evidence="3" id="KW-1185">Reference proteome</keyword>
<organism evidence="2 3">
    <name type="scientific">Marinobacter daepoensis</name>
    <dbReference type="NCBI Taxonomy" id="262077"/>
    <lineage>
        <taxon>Bacteria</taxon>
        <taxon>Pseudomonadati</taxon>
        <taxon>Pseudomonadota</taxon>
        <taxon>Gammaproteobacteria</taxon>
        <taxon>Pseudomonadales</taxon>
        <taxon>Marinobacteraceae</taxon>
        <taxon>Marinobacter</taxon>
    </lineage>
</organism>
<dbReference type="Proteomes" id="UP000664344">
    <property type="component" value="Unassembled WGS sequence"/>
</dbReference>
<dbReference type="Gene3D" id="3.30.870.10">
    <property type="entry name" value="Endonuclease Chain A"/>
    <property type="match status" value="2"/>
</dbReference>
<protein>
    <submittedName>
        <fullName evidence="2">Phospholipase D family protein</fullName>
    </submittedName>
</protein>
<comment type="caution">
    <text evidence="2">The sequence shown here is derived from an EMBL/GenBank/DDBJ whole genome shotgun (WGS) entry which is preliminary data.</text>
</comment>
<dbReference type="CDD" id="cd09113">
    <property type="entry name" value="PLDc_ymdC_like_2"/>
    <property type="match status" value="1"/>
</dbReference>
<sequence>MTNRTLLNLLLLVVLLPLASGCALPVLEHKAEHTAITPDISEKTPLGLALAPLLEAQPSFSGVYPLALAEDAFIARMLLTTVADKSIDAQYYIWHRDITGLLLLDALKEAADRGVRVRLLVDDNGISGLDDLFVALARHPNFHIRLFNPFVVRSPKWLGYITDFSRLNRRMHNKSFIVDNQAAIVGGRNIGDEYFGATEGLLFSDLDVMAVGPVVNEASNDFDRYWNHALSYPAQSIAGATNEQPDTLLAGLRAEHDPQRQKQYLDALKSSAFLEQMIRGDLQLHWSHARMVSDDPDKILSEAPKEALLSQQLGKILGHPQRSLTLISPYFVPTQAGVEYFQRLATQGVRVRILTNSLEATDVAAVHSGYARYRKPLIKAGIELYEMRKQGNLEHESSGSAGPFGSSGSSLHAKTFIVDEETVFVGSFNFDPRSLNLNTELGFVIDNAHLASLMKTQISGLLPVESYQVRLDSQGKLYWVEQNGHQKTIHNADPYSPAPRRFMVWLLSLLPLESML</sequence>
<evidence type="ECO:0000313" key="2">
    <source>
        <dbReference type="EMBL" id="MBN7770356.1"/>
    </source>
</evidence>
<dbReference type="EMBL" id="JAFKDB010000015">
    <property type="protein sequence ID" value="MBN7770356.1"/>
    <property type="molecule type" value="Genomic_DNA"/>
</dbReference>
<feature type="domain" description="PLD phosphodiesterase" evidence="1">
    <location>
        <begin position="167"/>
        <end position="194"/>
    </location>
</feature>
<dbReference type="Pfam" id="PF13091">
    <property type="entry name" value="PLDc_2"/>
    <property type="match status" value="2"/>
</dbReference>
<dbReference type="SUPFAM" id="SSF56024">
    <property type="entry name" value="Phospholipase D/nuclease"/>
    <property type="match status" value="2"/>
</dbReference>
<gene>
    <name evidence="2" type="ORF">JYP53_10640</name>
</gene>
<evidence type="ECO:0000313" key="3">
    <source>
        <dbReference type="Proteomes" id="UP000664344"/>
    </source>
</evidence>
<dbReference type="RefSeq" id="WP_206557566.1">
    <property type="nucleotide sequence ID" value="NZ_JAFKDB010000015.1"/>
</dbReference>
<dbReference type="SMART" id="SM00155">
    <property type="entry name" value="PLDc"/>
    <property type="match status" value="2"/>
</dbReference>
<dbReference type="PANTHER" id="PTHR21248:SF12">
    <property type="entry name" value="CARDIOLIPIN SYNTHASE C"/>
    <property type="match status" value="1"/>
</dbReference>
<dbReference type="CDD" id="cd09111">
    <property type="entry name" value="PLDc_ymdC_like_1"/>
    <property type="match status" value="1"/>
</dbReference>
<feature type="domain" description="PLD phosphodiesterase" evidence="1">
    <location>
        <begin position="407"/>
        <end position="434"/>
    </location>
</feature>
<dbReference type="InterPro" id="IPR001736">
    <property type="entry name" value="PLipase_D/transphosphatidylase"/>
</dbReference>
<reference evidence="2 3" key="1">
    <citation type="submission" date="2021-02" db="EMBL/GenBank/DDBJ databases">
        <title>PHA producing bacteria isolated from coastal sediment in Guangdong, Shenzhen.</title>
        <authorList>
            <person name="Zheng W."/>
            <person name="Yu S."/>
            <person name="Huang Y."/>
        </authorList>
    </citation>
    <scope>NUCLEOTIDE SEQUENCE [LARGE SCALE GENOMIC DNA]</scope>
    <source>
        <strain evidence="2 3">TN21-5</strain>
    </source>
</reference>
<dbReference type="PROSITE" id="PS50035">
    <property type="entry name" value="PLD"/>
    <property type="match status" value="2"/>
</dbReference>
<dbReference type="PANTHER" id="PTHR21248">
    <property type="entry name" value="CARDIOLIPIN SYNTHASE"/>
    <property type="match status" value="1"/>
</dbReference>
<dbReference type="PROSITE" id="PS51257">
    <property type="entry name" value="PROKAR_LIPOPROTEIN"/>
    <property type="match status" value="1"/>
</dbReference>
<evidence type="ECO:0000259" key="1">
    <source>
        <dbReference type="PROSITE" id="PS50035"/>
    </source>
</evidence>
<name>A0ABS3BEU1_9GAMM</name>